<evidence type="ECO:0000313" key="1">
    <source>
        <dbReference type="EMBL" id="NRV11687.1"/>
    </source>
</evidence>
<organism evidence="1 2">
    <name type="scientific">Clostridium beijerinckii</name>
    <name type="common">Clostridium MP</name>
    <dbReference type="NCBI Taxonomy" id="1520"/>
    <lineage>
        <taxon>Bacteria</taxon>
        <taxon>Bacillati</taxon>
        <taxon>Bacillota</taxon>
        <taxon>Clostridia</taxon>
        <taxon>Eubacteriales</taxon>
        <taxon>Clostridiaceae</taxon>
        <taxon>Clostridium</taxon>
    </lineage>
</organism>
<evidence type="ECO:0008006" key="3">
    <source>
        <dbReference type="Google" id="ProtNLM"/>
    </source>
</evidence>
<protein>
    <recommendedName>
        <fullName evidence="3">BioF2-like acetyltransferase domain-containing protein</fullName>
    </recommendedName>
</protein>
<dbReference type="AlphaFoldDB" id="A0A9Q5CLL5"/>
<accession>A0A9Q5CLL5</accession>
<dbReference type="EMBL" id="JABSXK010000001">
    <property type="protein sequence ID" value="NRV11687.1"/>
    <property type="molecule type" value="Genomic_DNA"/>
</dbReference>
<reference evidence="1" key="1">
    <citation type="submission" date="2020-05" db="EMBL/GenBank/DDBJ databases">
        <title>Genomic insights into acetone-butanol-ethanol (ABE) fermentation by sequencing solventogenic clostridia strains.</title>
        <authorList>
            <person name="Brown S."/>
        </authorList>
    </citation>
    <scope>NUCLEOTIDE SEQUENCE</scope>
    <source>
        <strain evidence="1">DJ126</strain>
    </source>
</reference>
<gene>
    <name evidence="1" type="ORF">DFH45_004650</name>
</gene>
<sequence length="311" mass="36354">MDLEVYSEDKKSIWNEFVRKSKNATFLIMREYMDYHKDRFTDMSLMFYDNKKNLIGILPANIEGNELMSHGGLTYGGFILDKKMKTTTMLEMFNLLINFCKGKNIKTILYKPIPYIYHEIPSQEDLYALFINNAKLYIRNISSSIKLGKKNDYETRRKRQINKALKNNIIVLETKDYDKYWVILEQNLMEKHESRPVHTVNEIKSLASIFPNNIKLFCSYKDNTLLGGVVVYENKENVHVQYISASEDGKAIGALDIIFDKLINEIYKDKEYFDFGISNENKGRYLNEGLINQKEGFGASAVAYDQYIIYL</sequence>
<proteinExistence type="predicted"/>
<dbReference type="RefSeq" id="WP_077306896.1">
    <property type="nucleotide sequence ID" value="NZ_CP016090.1"/>
</dbReference>
<dbReference type="Gene3D" id="3.40.630.30">
    <property type="match status" value="1"/>
</dbReference>
<name>A0A9Q5CLL5_CLOBE</name>
<dbReference type="InterPro" id="IPR016181">
    <property type="entry name" value="Acyl_CoA_acyltransferase"/>
</dbReference>
<evidence type="ECO:0000313" key="2">
    <source>
        <dbReference type="Proteomes" id="UP000821656"/>
    </source>
</evidence>
<dbReference type="SUPFAM" id="SSF55729">
    <property type="entry name" value="Acyl-CoA N-acyltransferases (Nat)"/>
    <property type="match status" value="1"/>
</dbReference>
<dbReference type="Proteomes" id="UP000821656">
    <property type="component" value="Unassembled WGS sequence"/>
</dbReference>
<comment type="caution">
    <text evidence="1">The sequence shown here is derived from an EMBL/GenBank/DDBJ whole genome shotgun (WGS) entry which is preliminary data.</text>
</comment>